<evidence type="ECO:0000313" key="1">
    <source>
        <dbReference type="EMBL" id="QVS49842.1"/>
    </source>
</evidence>
<protein>
    <submittedName>
        <fullName evidence="1">Uncharacterized protein</fullName>
    </submittedName>
</protein>
<proteinExistence type="predicted"/>
<dbReference type="RefSeq" id="WP_115286238.1">
    <property type="nucleotide sequence ID" value="NZ_JAWDKS010000003.1"/>
</dbReference>
<sequence length="106" mass="11869">MYLLIQLTSGILLTHPSVQKNTQQRRIVIPGLRSLRLAAGKRPIERLRLVPEEGRYVNAPDGLFERIAADIQKLRASGMNIMATDIEVFDSRTGTTRIDTATACFM</sequence>
<reference evidence="1" key="2">
    <citation type="submission" date="2021-05" db="EMBL/GenBank/DDBJ databases">
        <title>Whole genome PacBio Sequel sequence of Salmonella enterica subsp. enterica.</title>
        <authorList>
            <person name="Hoffmann M."/>
            <person name="Balkey M."/>
            <person name="Luo Y."/>
        </authorList>
    </citation>
    <scope>NUCLEOTIDE SEQUENCE</scope>
    <source>
        <strain evidence="1">CFSAN029516</strain>
    </source>
</reference>
<name>A0A8E6RPP8_SALET</name>
<reference evidence="1" key="1">
    <citation type="submission" date="2018-07" db="EMBL/GenBank/DDBJ databases">
        <authorList>
            <consortium name="GenomeTrakr network: Whole genome sequencing for foodborne pathogen traceback"/>
        </authorList>
    </citation>
    <scope>NUCLEOTIDE SEQUENCE</scope>
    <source>
        <strain evidence="1">CFSAN029516</strain>
    </source>
</reference>
<accession>A0A8E6RPP8</accession>
<dbReference type="AlphaFoldDB" id="A0A8E6RPP8"/>
<organism evidence="1">
    <name type="scientific">Salmonella enterica subsp. enterica serovar Shamba</name>
    <dbReference type="NCBI Taxonomy" id="2565017"/>
    <lineage>
        <taxon>Bacteria</taxon>
        <taxon>Pseudomonadati</taxon>
        <taxon>Pseudomonadota</taxon>
        <taxon>Gammaproteobacteria</taxon>
        <taxon>Enterobacterales</taxon>
        <taxon>Enterobacteriaceae</taxon>
        <taxon>Salmonella</taxon>
    </lineage>
</organism>
<gene>
    <name evidence="1" type="ORF">UM34_15495</name>
</gene>
<dbReference type="EMBL" id="CP074648">
    <property type="protein sequence ID" value="QVS49842.1"/>
    <property type="molecule type" value="Genomic_DNA"/>
</dbReference>